<dbReference type="GO" id="GO:0003676">
    <property type="term" value="F:nucleic acid binding"/>
    <property type="evidence" value="ECO:0007669"/>
    <property type="project" value="InterPro"/>
</dbReference>
<accession>A0A4Y6EFF6</accession>
<protein>
    <submittedName>
        <fullName evidence="2">HNH endonuclease</fullName>
    </submittedName>
</protein>
<keyword evidence="2" id="KW-0255">Endonuclease</keyword>
<gene>
    <name evidence="2" type="primary">26</name>
    <name evidence="2" type="ORF">SEA_COEUR_26</name>
</gene>
<dbReference type="KEGG" id="vg:77950910"/>
<dbReference type="Proteomes" id="UP000318668">
    <property type="component" value="Segment"/>
</dbReference>
<dbReference type="InterPro" id="IPR003615">
    <property type="entry name" value="HNH_nuc"/>
</dbReference>
<feature type="domain" description="HNH nuclease" evidence="1">
    <location>
        <begin position="15"/>
        <end position="64"/>
    </location>
</feature>
<dbReference type="Gene3D" id="1.10.30.50">
    <property type="match status" value="1"/>
</dbReference>
<evidence type="ECO:0000313" key="2">
    <source>
        <dbReference type="EMBL" id="QDF17443.1"/>
    </source>
</evidence>
<keyword evidence="2" id="KW-0540">Nuclease</keyword>
<evidence type="ECO:0000259" key="1">
    <source>
        <dbReference type="SMART" id="SM00507"/>
    </source>
</evidence>
<dbReference type="RefSeq" id="YP_010674597.1">
    <property type="nucleotide sequence ID" value="NC_070994.1"/>
</dbReference>
<dbReference type="Pfam" id="PF01844">
    <property type="entry name" value="HNH"/>
    <property type="match status" value="1"/>
</dbReference>
<proteinExistence type="predicted"/>
<reference evidence="2 3" key="1">
    <citation type="submission" date="2019-04" db="EMBL/GenBank/DDBJ databases">
        <authorList>
            <person name="Alwine J.A."/>
            <person name="Grubb S.R."/>
            <person name="Haszto C.S."/>
            <person name="Molleti L.S."/>
            <person name="Simms M.O."/>
            <person name="Butela K.A."/>
            <person name="Garlena R.A."/>
            <person name="Russell D.A."/>
            <person name="Pope W.H."/>
            <person name="Jacobs-Sera D."/>
            <person name="Hatfull G.F."/>
        </authorList>
    </citation>
    <scope>NUCLEOTIDE SEQUENCE [LARGE SCALE GENOMIC DNA]</scope>
</reference>
<name>A0A4Y6EFF6_9CAUD</name>
<dbReference type="InterPro" id="IPR002711">
    <property type="entry name" value="HNH"/>
</dbReference>
<keyword evidence="2" id="KW-0378">Hydrolase</keyword>
<sequence>MNRRPKWGGRRAAQLVAQTLATYGVVCHLCGRPGATTADHVIPRSRHGPDALDNLRPAHRLCNQRRGDMPLDEWFRRHPLPDTKTLAPSRDW</sequence>
<dbReference type="SMART" id="SM00507">
    <property type="entry name" value="HNHc"/>
    <property type="match status" value="1"/>
</dbReference>
<keyword evidence="3" id="KW-1185">Reference proteome</keyword>
<dbReference type="GO" id="GO:0008270">
    <property type="term" value="F:zinc ion binding"/>
    <property type="evidence" value="ECO:0007669"/>
    <property type="project" value="InterPro"/>
</dbReference>
<dbReference type="GeneID" id="77950910"/>
<dbReference type="EMBL" id="MK801723">
    <property type="protein sequence ID" value="QDF17443.1"/>
    <property type="molecule type" value="Genomic_DNA"/>
</dbReference>
<dbReference type="GO" id="GO:0004519">
    <property type="term" value="F:endonuclease activity"/>
    <property type="evidence" value="ECO:0007669"/>
    <property type="project" value="UniProtKB-KW"/>
</dbReference>
<evidence type="ECO:0000313" key="3">
    <source>
        <dbReference type="Proteomes" id="UP000318668"/>
    </source>
</evidence>
<dbReference type="CDD" id="cd00085">
    <property type="entry name" value="HNHc"/>
    <property type="match status" value="1"/>
</dbReference>
<organism evidence="2 3">
    <name type="scientific">Gordonia phage Coeur</name>
    <dbReference type="NCBI Taxonomy" id="2571246"/>
    <lineage>
        <taxon>Viruses</taxon>
        <taxon>Duplodnaviria</taxon>
        <taxon>Heunggongvirae</taxon>
        <taxon>Uroviricota</taxon>
        <taxon>Caudoviricetes</taxon>
        <taxon>Coeurvirus</taxon>
        <taxon>Coeurvirus coeur</taxon>
    </lineage>
</organism>